<keyword evidence="5 6" id="KW-0342">GTP-binding</keyword>
<accession>A0ABT6RD38</accession>
<dbReference type="RefSeq" id="WP_282334577.1">
    <property type="nucleotide sequence ID" value="NZ_JASBRG010000007.1"/>
</dbReference>
<dbReference type="InterPro" id="IPR030388">
    <property type="entry name" value="G_ERA_dom"/>
</dbReference>
<dbReference type="Pfam" id="PF07650">
    <property type="entry name" value="KH_2"/>
    <property type="match status" value="1"/>
</dbReference>
<feature type="region of interest" description="G5" evidence="7">
    <location>
        <begin position="146"/>
        <end position="148"/>
    </location>
</feature>
<dbReference type="SUPFAM" id="SSF54814">
    <property type="entry name" value="Prokaryotic type KH domain (KH-domain type II)"/>
    <property type="match status" value="1"/>
</dbReference>
<dbReference type="InterPro" id="IPR006073">
    <property type="entry name" value="GTP-bd"/>
</dbReference>
<keyword evidence="6" id="KW-0699">rRNA-binding</keyword>
<keyword evidence="6" id="KW-0963">Cytoplasm</keyword>
<dbReference type="InterPro" id="IPR005225">
    <property type="entry name" value="Small_GTP-bd"/>
</dbReference>
<dbReference type="InterPro" id="IPR009019">
    <property type="entry name" value="KH_sf_prok-type"/>
</dbReference>
<comment type="function">
    <text evidence="6">An essential GTPase that binds both GDP and GTP, with rapid nucleotide exchange. Plays a role in 16S rRNA processing and 30S ribosomal subunit biogenesis and possibly also in cell cycle regulation and energy metabolism.</text>
</comment>
<dbReference type="Proteomes" id="UP001226434">
    <property type="component" value="Unassembled WGS sequence"/>
</dbReference>
<evidence type="ECO:0000256" key="3">
    <source>
        <dbReference type="ARBA" id="ARBA00022741"/>
    </source>
</evidence>
<comment type="subcellular location">
    <subcellularLocation>
        <location evidence="6">Cytoplasm</location>
    </subcellularLocation>
    <subcellularLocation>
        <location evidence="6">Cell membrane</location>
        <topology evidence="6">Peripheral membrane protein</topology>
    </subcellularLocation>
</comment>
<proteinExistence type="inferred from homology"/>
<keyword evidence="6" id="KW-1003">Cell membrane</keyword>
<evidence type="ECO:0000256" key="5">
    <source>
        <dbReference type="ARBA" id="ARBA00023134"/>
    </source>
</evidence>
<name>A0ABT6RD38_9BACT</name>
<dbReference type="HAMAP" id="MF_00367">
    <property type="entry name" value="GTPase_Era"/>
    <property type="match status" value="1"/>
</dbReference>
<comment type="caution">
    <text evidence="11">The sequence shown here is derived from an EMBL/GenBank/DDBJ whole genome shotgun (WGS) entry which is preliminary data.</text>
</comment>
<evidence type="ECO:0000259" key="9">
    <source>
        <dbReference type="PROSITE" id="PS50823"/>
    </source>
</evidence>
<evidence type="ECO:0000256" key="8">
    <source>
        <dbReference type="RuleBase" id="RU003761"/>
    </source>
</evidence>
<feature type="binding site" evidence="6">
    <location>
        <begin position="57"/>
        <end position="61"/>
    </location>
    <ligand>
        <name>GTP</name>
        <dbReference type="ChEBI" id="CHEBI:37565"/>
    </ligand>
</feature>
<protein>
    <recommendedName>
        <fullName evidence="2 6">GTPase Era</fullName>
    </recommendedName>
</protein>
<dbReference type="InterPro" id="IPR027417">
    <property type="entry name" value="P-loop_NTPase"/>
</dbReference>
<dbReference type="PROSITE" id="PS51713">
    <property type="entry name" value="G_ERA"/>
    <property type="match status" value="1"/>
</dbReference>
<dbReference type="Pfam" id="PF01926">
    <property type="entry name" value="MMR_HSR1"/>
    <property type="match status" value="1"/>
</dbReference>
<keyword evidence="4 6" id="KW-0694">RNA-binding</keyword>
<evidence type="ECO:0000256" key="1">
    <source>
        <dbReference type="ARBA" id="ARBA00007921"/>
    </source>
</evidence>
<dbReference type="NCBIfam" id="NF000908">
    <property type="entry name" value="PRK00089.1"/>
    <property type="match status" value="1"/>
</dbReference>
<dbReference type="Gene3D" id="3.40.50.300">
    <property type="entry name" value="P-loop containing nucleotide triphosphate hydrolases"/>
    <property type="match status" value="1"/>
</dbReference>
<dbReference type="InterPro" id="IPR004044">
    <property type="entry name" value="KH_dom_type_2"/>
</dbReference>
<keyword evidence="6" id="KW-0690">Ribosome biogenesis</keyword>
<evidence type="ECO:0000313" key="11">
    <source>
        <dbReference type="EMBL" id="MDI3320480.1"/>
    </source>
</evidence>
<sequence length="289" mass="32834">MKTGFVNIFGKPNAGKSTLLNAFMDEKLAIVSPKVQTTRHRIKGILTEKDYQIIFSDTPGIIEPKYKLHEKMMQSVKGALEDADLALLLVDLYEDLAECDAIFSSLKLKVPALVVINKIEGAKGTKLEDAVNFFKEKSYAKKVVAVSALKKIGIDELLKEILSFLPEGEPFFEGDELSDLSTRFFVGELIREQIYQLYQDEIPYHTTVLVQEFKEKQTLIKITADIIVQRDTQKGILLGEKGSMIKKLGTQARGEIEKFVGNKVFLELFVKVRPKWRDNETFLKEYGYK</sequence>
<dbReference type="PROSITE" id="PS50823">
    <property type="entry name" value="KH_TYPE_2"/>
    <property type="match status" value="1"/>
</dbReference>
<reference evidence="11 12" key="1">
    <citation type="submission" date="2023-05" db="EMBL/GenBank/DDBJ databases">
        <title>Genome sequence of Pinibacter sp. MAH-24.</title>
        <authorList>
            <person name="Huq M.A."/>
        </authorList>
    </citation>
    <scope>NUCLEOTIDE SEQUENCE [LARGE SCALE GENOMIC DNA]</scope>
    <source>
        <strain evidence="11 12">MAH-24</strain>
    </source>
</reference>
<evidence type="ECO:0000256" key="7">
    <source>
        <dbReference type="PROSITE-ProRule" id="PRU01050"/>
    </source>
</evidence>
<dbReference type="NCBIfam" id="TIGR00231">
    <property type="entry name" value="small_GTP"/>
    <property type="match status" value="1"/>
</dbReference>
<dbReference type="CDD" id="cd22534">
    <property type="entry name" value="KH-II_Era"/>
    <property type="match status" value="1"/>
</dbReference>
<feature type="region of interest" description="G1" evidence="7">
    <location>
        <begin position="10"/>
        <end position="17"/>
    </location>
</feature>
<evidence type="ECO:0000259" key="10">
    <source>
        <dbReference type="PROSITE" id="PS51713"/>
    </source>
</evidence>
<dbReference type="PANTHER" id="PTHR42698:SF1">
    <property type="entry name" value="GTPASE ERA, MITOCHONDRIAL"/>
    <property type="match status" value="1"/>
</dbReference>
<dbReference type="InterPro" id="IPR015946">
    <property type="entry name" value="KH_dom-like_a/b"/>
</dbReference>
<feature type="region of interest" description="G4" evidence="7">
    <location>
        <begin position="117"/>
        <end position="120"/>
    </location>
</feature>
<organism evidence="11 12">
    <name type="scientific">Pinibacter soli</name>
    <dbReference type="NCBI Taxonomy" id="3044211"/>
    <lineage>
        <taxon>Bacteria</taxon>
        <taxon>Pseudomonadati</taxon>
        <taxon>Bacteroidota</taxon>
        <taxon>Chitinophagia</taxon>
        <taxon>Chitinophagales</taxon>
        <taxon>Chitinophagaceae</taxon>
        <taxon>Pinibacter</taxon>
    </lineage>
</organism>
<dbReference type="InterPro" id="IPR005662">
    <property type="entry name" value="GTPase_Era-like"/>
</dbReference>
<feature type="domain" description="Era-type G" evidence="10">
    <location>
        <begin position="2"/>
        <end position="167"/>
    </location>
</feature>
<feature type="binding site" evidence="6">
    <location>
        <begin position="10"/>
        <end position="17"/>
    </location>
    <ligand>
        <name>GTP</name>
        <dbReference type="ChEBI" id="CHEBI:37565"/>
    </ligand>
</feature>
<comment type="subunit">
    <text evidence="6">Monomer.</text>
</comment>
<dbReference type="Gene3D" id="3.30.300.20">
    <property type="match status" value="1"/>
</dbReference>
<evidence type="ECO:0000256" key="6">
    <source>
        <dbReference type="HAMAP-Rule" id="MF_00367"/>
    </source>
</evidence>
<dbReference type="PANTHER" id="PTHR42698">
    <property type="entry name" value="GTPASE ERA"/>
    <property type="match status" value="1"/>
</dbReference>
<keyword evidence="12" id="KW-1185">Reference proteome</keyword>
<evidence type="ECO:0000256" key="4">
    <source>
        <dbReference type="ARBA" id="ARBA00022884"/>
    </source>
</evidence>
<evidence type="ECO:0000313" key="12">
    <source>
        <dbReference type="Proteomes" id="UP001226434"/>
    </source>
</evidence>
<keyword evidence="6" id="KW-0472">Membrane</keyword>
<gene>
    <name evidence="6 11" type="primary">era</name>
    <name evidence="11" type="ORF">QJ048_11885</name>
</gene>
<feature type="region of interest" description="G2" evidence="7">
    <location>
        <begin position="36"/>
        <end position="40"/>
    </location>
</feature>
<keyword evidence="3 6" id="KW-0547">Nucleotide-binding</keyword>
<feature type="domain" description="KH type-2" evidence="9">
    <location>
        <begin position="190"/>
        <end position="274"/>
    </location>
</feature>
<dbReference type="CDD" id="cd04163">
    <property type="entry name" value="Era"/>
    <property type="match status" value="1"/>
</dbReference>
<dbReference type="EMBL" id="JASBRG010000007">
    <property type="protein sequence ID" value="MDI3320480.1"/>
    <property type="molecule type" value="Genomic_DNA"/>
</dbReference>
<comment type="similarity">
    <text evidence="1 6 7 8">Belongs to the TRAFAC class TrmE-Era-EngA-EngB-Septin-like GTPase superfamily. Era GTPase family.</text>
</comment>
<dbReference type="NCBIfam" id="TIGR00436">
    <property type="entry name" value="era"/>
    <property type="match status" value="1"/>
</dbReference>
<evidence type="ECO:0000256" key="2">
    <source>
        <dbReference type="ARBA" id="ARBA00020484"/>
    </source>
</evidence>
<dbReference type="SUPFAM" id="SSF52540">
    <property type="entry name" value="P-loop containing nucleoside triphosphate hydrolases"/>
    <property type="match status" value="1"/>
</dbReference>
<feature type="region of interest" description="G3" evidence="7">
    <location>
        <begin position="57"/>
        <end position="60"/>
    </location>
</feature>
<feature type="binding site" evidence="6">
    <location>
        <begin position="117"/>
        <end position="120"/>
    </location>
    <ligand>
        <name>GTP</name>
        <dbReference type="ChEBI" id="CHEBI:37565"/>
    </ligand>
</feature>